<keyword evidence="1" id="KW-1133">Transmembrane helix</keyword>
<dbReference type="GO" id="GO:0003824">
    <property type="term" value="F:catalytic activity"/>
    <property type="evidence" value="ECO:0007669"/>
    <property type="project" value="InterPro"/>
</dbReference>
<dbReference type="EMBL" id="CBTK010000112">
    <property type="protein sequence ID" value="CDH44921.1"/>
    <property type="molecule type" value="Genomic_DNA"/>
</dbReference>
<feature type="transmembrane region" description="Helical" evidence="1">
    <location>
        <begin position="7"/>
        <end position="34"/>
    </location>
</feature>
<name>A0A7U7J420_9GAMM</name>
<dbReference type="PANTHER" id="PTHR14859:SF15">
    <property type="entry name" value="ENDONUCLEASE_EXONUCLEASE_PHOSPHATASE DOMAIN-CONTAINING PROTEIN"/>
    <property type="match status" value="1"/>
</dbReference>
<dbReference type="Gene3D" id="3.60.10.10">
    <property type="entry name" value="Endonuclease/exonuclease/phosphatase"/>
    <property type="match status" value="1"/>
</dbReference>
<gene>
    <name evidence="3" type="ORF">BN874_20041</name>
</gene>
<dbReference type="PROSITE" id="PS51257">
    <property type="entry name" value="PROKAR_LIPOPROTEIN"/>
    <property type="match status" value="1"/>
</dbReference>
<dbReference type="OrthoDB" id="9796594at2"/>
<evidence type="ECO:0000259" key="2">
    <source>
        <dbReference type="Pfam" id="PF03372"/>
    </source>
</evidence>
<keyword evidence="1" id="KW-0472">Membrane</keyword>
<dbReference type="Pfam" id="PF03372">
    <property type="entry name" value="Exo_endo_phos"/>
    <property type="match status" value="1"/>
</dbReference>
<sequence length="318" mass="35222">MKTSVSFSGLLIAAGVLGCWVTLAGFAGNFWWVFELTTHFRVQYALALGTFVILLLLMRQWYWATLFGIFALLNAAVIAPAFWSDNPTARAARDGLPVLRALLANVNIDNRDHERIRQAIMEFDPDVVVLLEATPWLLDRLRDLNEHYPHRMAEPRDDPFGIALLSRHPFSSARVIHFGDAGPPAIVAVIAASGHPFTVIGVHPWPPVSAAFAQGRNEQLHQLATLIRQTPPPLLVLGDLNTSPWSPYFTRLLADSGLHNSLQGRGIQPSWPADWPLLWTPIDHALFSEGIQTLQRKAGSAIGSDHYPVMVEFQVIGP</sequence>
<feature type="transmembrane region" description="Helical" evidence="1">
    <location>
        <begin position="40"/>
        <end position="57"/>
    </location>
</feature>
<keyword evidence="1" id="KW-0812">Transmembrane</keyword>
<dbReference type="SUPFAM" id="SSF56219">
    <property type="entry name" value="DNase I-like"/>
    <property type="match status" value="1"/>
</dbReference>
<dbReference type="PANTHER" id="PTHR14859">
    <property type="entry name" value="CALCOFLUOR WHITE HYPERSENSITIVE PROTEIN PRECURSOR"/>
    <property type="match status" value="1"/>
</dbReference>
<evidence type="ECO:0000313" key="3">
    <source>
        <dbReference type="EMBL" id="CDH44921.1"/>
    </source>
</evidence>
<proteinExistence type="predicted"/>
<evidence type="ECO:0000256" key="1">
    <source>
        <dbReference type="SAM" id="Phobius"/>
    </source>
</evidence>
<dbReference type="GO" id="GO:0016020">
    <property type="term" value="C:membrane"/>
    <property type="evidence" value="ECO:0007669"/>
    <property type="project" value="GOC"/>
</dbReference>
<comment type="caution">
    <text evidence="3">The sequence shown here is derived from an EMBL/GenBank/DDBJ whole genome shotgun (WGS) entry which is preliminary data.</text>
</comment>
<evidence type="ECO:0000313" key="4">
    <source>
        <dbReference type="Proteomes" id="UP000019184"/>
    </source>
</evidence>
<dbReference type="RefSeq" id="WP_034432095.1">
    <property type="nucleotide sequence ID" value="NZ_CBTK010000112.1"/>
</dbReference>
<dbReference type="Proteomes" id="UP000019184">
    <property type="component" value="Unassembled WGS sequence"/>
</dbReference>
<protein>
    <recommendedName>
        <fullName evidence="2">Endonuclease/exonuclease/phosphatase domain-containing protein</fullName>
    </recommendedName>
</protein>
<organism evidence="3 4">
    <name type="scientific">Candidatus Contendobacter odensis Run_B_J11</name>
    <dbReference type="NCBI Taxonomy" id="1400861"/>
    <lineage>
        <taxon>Bacteria</taxon>
        <taxon>Pseudomonadati</taxon>
        <taxon>Pseudomonadota</taxon>
        <taxon>Gammaproteobacteria</taxon>
        <taxon>Candidatus Competibacteraceae</taxon>
        <taxon>Candidatus Contendibacter</taxon>
    </lineage>
</organism>
<keyword evidence="4" id="KW-1185">Reference proteome</keyword>
<dbReference type="InterPro" id="IPR005135">
    <property type="entry name" value="Endo/exonuclease/phosphatase"/>
</dbReference>
<feature type="transmembrane region" description="Helical" evidence="1">
    <location>
        <begin position="64"/>
        <end position="83"/>
    </location>
</feature>
<dbReference type="GO" id="GO:0006506">
    <property type="term" value="P:GPI anchor biosynthetic process"/>
    <property type="evidence" value="ECO:0007669"/>
    <property type="project" value="TreeGrafter"/>
</dbReference>
<dbReference type="AlphaFoldDB" id="A0A7U7J420"/>
<accession>A0A7U7J420</accession>
<reference evidence="3 4" key="1">
    <citation type="journal article" date="2014" name="ISME J.">
        <title>Candidatus Competibacter-lineage genomes retrieved from metagenomes reveal functional metabolic diversity.</title>
        <authorList>
            <person name="McIlroy S.J."/>
            <person name="Albertsen M."/>
            <person name="Andresen E.K."/>
            <person name="Saunders A.M."/>
            <person name="Kristiansen R."/>
            <person name="Stokholm-Bjerregaard M."/>
            <person name="Nielsen K.L."/>
            <person name="Nielsen P.H."/>
        </authorList>
    </citation>
    <scope>NUCLEOTIDE SEQUENCE [LARGE SCALE GENOMIC DNA]</scope>
    <source>
        <strain evidence="3 4">Run_B_J11</strain>
    </source>
</reference>
<feature type="domain" description="Endonuclease/exonuclease/phosphatase" evidence="2">
    <location>
        <begin position="104"/>
        <end position="306"/>
    </location>
</feature>
<dbReference type="InterPro" id="IPR036691">
    <property type="entry name" value="Endo/exonu/phosph_ase_sf"/>
</dbReference>
<dbReference type="InterPro" id="IPR051916">
    <property type="entry name" value="GPI-anchor_lipid_remodeler"/>
</dbReference>